<evidence type="ECO:0000313" key="2">
    <source>
        <dbReference type="Proteomes" id="UP001412067"/>
    </source>
</evidence>
<reference evidence="1 2" key="1">
    <citation type="journal article" date="2022" name="Nat. Plants">
        <title>Genomes of leafy and leafless Platanthera orchids illuminate the evolution of mycoheterotrophy.</title>
        <authorList>
            <person name="Li M.H."/>
            <person name="Liu K.W."/>
            <person name="Li Z."/>
            <person name="Lu H.C."/>
            <person name="Ye Q.L."/>
            <person name="Zhang D."/>
            <person name="Wang J.Y."/>
            <person name="Li Y.F."/>
            <person name="Zhong Z.M."/>
            <person name="Liu X."/>
            <person name="Yu X."/>
            <person name="Liu D.K."/>
            <person name="Tu X.D."/>
            <person name="Liu B."/>
            <person name="Hao Y."/>
            <person name="Liao X.Y."/>
            <person name="Jiang Y.T."/>
            <person name="Sun W.H."/>
            <person name="Chen J."/>
            <person name="Chen Y.Q."/>
            <person name="Ai Y."/>
            <person name="Zhai J.W."/>
            <person name="Wu S.S."/>
            <person name="Zhou Z."/>
            <person name="Hsiao Y.Y."/>
            <person name="Wu W.L."/>
            <person name="Chen Y.Y."/>
            <person name="Lin Y.F."/>
            <person name="Hsu J.L."/>
            <person name="Li C.Y."/>
            <person name="Wang Z.W."/>
            <person name="Zhao X."/>
            <person name="Zhong W.Y."/>
            <person name="Ma X.K."/>
            <person name="Ma L."/>
            <person name="Huang J."/>
            <person name="Chen G.Z."/>
            <person name="Huang M.Z."/>
            <person name="Huang L."/>
            <person name="Peng D.H."/>
            <person name="Luo Y.B."/>
            <person name="Zou S.Q."/>
            <person name="Chen S.P."/>
            <person name="Lan S."/>
            <person name="Tsai W.C."/>
            <person name="Van de Peer Y."/>
            <person name="Liu Z.J."/>
        </authorList>
    </citation>
    <scope>NUCLEOTIDE SEQUENCE [LARGE SCALE GENOMIC DNA]</scope>
    <source>
        <strain evidence="1">Lor288</strain>
    </source>
</reference>
<dbReference type="PANTHER" id="PTHR44067">
    <property type="entry name" value="S-ADENOSYL-L-METHIONINE-DEPENDENT METHYLTRANSFERASE SUPERFAMILY PROTEIN-RELATED"/>
    <property type="match status" value="1"/>
</dbReference>
<protein>
    <submittedName>
        <fullName evidence="1">Uncharacterized protein</fullName>
    </submittedName>
</protein>
<organism evidence="1 2">
    <name type="scientific">Platanthera guangdongensis</name>
    <dbReference type="NCBI Taxonomy" id="2320717"/>
    <lineage>
        <taxon>Eukaryota</taxon>
        <taxon>Viridiplantae</taxon>
        <taxon>Streptophyta</taxon>
        <taxon>Embryophyta</taxon>
        <taxon>Tracheophyta</taxon>
        <taxon>Spermatophyta</taxon>
        <taxon>Magnoliopsida</taxon>
        <taxon>Liliopsida</taxon>
        <taxon>Asparagales</taxon>
        <taxon>Orchidaceae</taxon>
        <taxon>Orchidoideae</taxon>
        <taxon>Orchideae</taxon>
        <taxon>Orchidinae</taxon>
        <taxon>Platanthera</taxon>
    </lineage>
</organism>
<accession>A0ABR2MNA0</accession>
<gene>
    <name evidence="1" type="ORF">KSP40_PGU000807</name>
</gene>
<evidence type="ECO:0000313" key="1">
    <source>
        <dbReference type="EMBL" id="KAK8965448.1"/>
    </source>
</evidence>
<dbReference type="InterPro" id="IPR053223">
    <property type="entry name" value="Prob_Methyltransferase"/>
</dbReference>
<dbReference type="Proteomes" id="UP001412067">
    <property type="component" value="Unassembled WGS sequence"/>
</dbReference>
<dbReference type="PANTHER" id="PTHR44067:SF5">
    <property type="entry name" value="EXPRESSED PROTEIN"/>
    <property type="match status" value="1"/>
</dbReference>
<comment type="caution">
    <text evidence="1">The sequence shown here is derived from an EMBL/GenBank/DDBJ whole genome shotgun (WGS) entry which is preliminary data.</text>
</comment>
<sequence length="118" mass="12502">MDLLLAIASIAGAAPIQIGLNIAGGTGTLAAHFKVIANATIVITTMNLGAPYNEAAALHGVVTLQQIFPIYDGAMDLVHTRYAVNHWILIPALEFHVFDANRVLKPGDCFGSTIYSAR</sequence>
<dbReference type="EMBL" id="JBBWWR010000006">
    <property type="protein sequence ID" value="KAK8965448.1"/>
    <property type="molecule type" value="Genomic_DNA"/>
</dbReference>
<name>A0ABR2MNA0_9ASPA</name>
<proteinExistence type="predicted"/>
<keyword evidence="2" id="KW-1185">Reference proteome</keyword>